<dbReference type="AlphaFoldDB" id="A0A8S9PVW2"/>
<protein>
    <submittedName>
        <fullName evidence="1">Uncharacterized protein</fullName>
    </submittedName>
</protein>
<accession>A0A8S9PVW2</accession>
<name>A0A8S9PVW2_BRACR</name>
<dbReference type="EMBL" id="QGKX02001347">
    <property type="protein sequence ID" value="KAF3522696.1"/>
    <property type="molecule type" value="Genomic_DNA"/>
</dbReference>
<dbReference type="Proteomes" id="UP000712600">
    <property type="component" value="Unassembled WGS sequence"/>
</dbReference>
<comment type="caution">
    <text evidence="1">The sequence shown here is derived from an EMBL/GenBank/DDBJ whole genome shotgun (WGS) entry which is preliminary data.</text>
</comment>
<sequence length="208" mass="22733">MVATAPALLAISHLTFLTGFLASIINTKPPPLRLPSERLEAKPCRESPKIGNPSCRLFFSLSRRLSPLSPSSPRRLSSFSLFAAPPSILSLSPRAAASGGGGRVESRISTLTSLAFHLRSRFRLRGWWGVWENAAAVAFKNSRLRIKAPVRLSHAESWREGAVIHYKGYGLRPRNRMPSVPGQAAPQERSMKRGGMVRLSCVGPRVLG</sequence>
<reference evidence="1" key="1">
    <citation type="submission" date="2019-12" db="EMBL/GenBank/DDBJ databases">
        <title>Genome sequencing and annotation of Brassica cretica.</title>
        <authorList>
            <person name="Studholme D.J."/>
            <person name="Sarris P."/>
        </authorList>
    </citation>
    <scope>NUCLEOTIDE SEQUENCE</scope>
    <source>
        <strain evidence="1">PFS-109/04</strain>
        <tissue evidence="1">Leaf</tissue>
    </source>
</reference>
<gene>
    <name evidence="1" type="ORF">F2Q69_00049573</name>
</gene>
<organism evidence="1 2">
    <name type="scientific">Brassica cretica</name>
    <name type="common">Mustard</name>
    <dbReference type="NCBI Taxonomy" id="69181"/>
    <lineage>
        <taxon>Eukaryota</taxon>
        <taxon>Viridiplantae</taxon>
        <taxon>Streptophyta</taxon>
        <taxon>Embryophyta</taxon>
        <taxon>Tracheophyta</taxon>
        <taxon>Spermatophyta</taxon>
        <taxon>Magnoliopsida</taxon>
        <taxon>eudicotyledons</taxon>
        <taxon>Gunneridae</taxon>
        <taxon>Pentapetalae</taxon>
        <taxon>rosids</taxon>
        <taxon>malvids</taxon>
        <taxon>Brassicales</taxon>
        <taxon>Brassicaceae</taxon>
        <taxon>Brassiceae</taxon>
        <taxon>Brassica</taxon>
    </lineage>
</organism>
<evidence type="ECO:0000313" key="1">
    <source>
        <dbReference type="EMBL" id="KAF3522696.1"/>
    </source>
</evidence>
<proteinExistence type="predicted"/>
<evidence type="ECO:0000313" key="2">
    <source>
        <dbReference type="Proteomes" id="UP000712600"/>
    </source>
</evidence>